<keyword evidence="2" id="KW-0808">Transferase</keyword>
<keyword evidence="3" id="KW-1185">Reference proteome</keyword>
<dbReference type="EC" id="2.3.-.-" evidence="2"/>
<dbReference type="GO" id="GO:0016746">
    <property type="term" value="F:acyltransferase activity"/>
    <property type="evidence" value="ECO:0007669"/>
    <property type="project" value="UniProtKB-KW"/>
</dbReference>
<accession>A0ABW3QH21</accession>
<dbReference type="PROSITE" id="PS51186">
    <property type="entry name" value="GNAT"/>
    <property type="match status" value="1"/>
</dbReference>
<reference evidence="3" key="1">
    <citation type="journal article" date="2019" name="Int. J. Syst. Evol. Microbiol.">
        <title>The Global Catalogue of Microorganisms (GCM) 10K type strain sequencing project: providing services to taxonomists for standard genome sequencing and annotation.</title>
        <authorList>
            <consortium name="The Broad Institute Genomics Platform"/>
            <consortium name="The Broad Institute Genome Sequencing Center for Infectious Disease"/>
            <person name="Wu L."/>
            <person name="Ma J."/>
        </authorList>
    </citation>
    <scope>NUCLEOTIDE SEQUENCE [LARGE SCALE GENOMIC DNA]</scope>
    <source>
        <strain evidence="3">CCUG 60214</strain>
    </source>
</reference>
<dbReference type="CDD" id="cd04301">
    <property type="entry name" value="NAT_SF"/>
    <property type="match status" value="1"/>
</dbReference>
<comment type="caution">
    <text evidence="2">The sequence shown here is derived from an EMBL/GenBank/DDBJ whole genome shotgun (WGS) entry which is preliminary data.</text>
</comment>
<dbReference type="InterPro" id="IPR000182">
    <property type="entry name" value="GNAT_dom"/>
</dbReference>
<keyword evidence="2" id="KW-0012">Acyltransferase</keyword>
<name>A0ABW3QH21_9PSEU</name>
<evidence type="ECO:0000259" key="1">
    <source>
        <dbReference type="PROSITE" id="PS51186"/>
    </source>
</evidence>
<proteinExistence type="predicted"/>
<dbReference type="SUPFAM" id="SSF55729">
    <property type="entry name" value="Acyl-CoA N-acyltransferases (Nat)"/>
    <property type="match status" value="1"/>
</dbReference>
<protein>
    <submittedName>
        <fullName evidence="2">GNAT family N-acetyltransferase</fullName>
        <ecNumber evidence="2">2.3.-.-</ecNumber>
    </submittedName>
</protein>
<evidence type="ECO:0000313" key="2">
    <source>
        <dbReference type="EMBL" id="MFD1146104.1"/>
    </source>
</evidence>
<dbReference type="Proteomes" id="UP001597168">
    <property type="component" value="Unassembled WGS sequence"/>
</dbReference>
<feature type="domain" description="N-acetyltransferase" evidence="1">
    <location>
        <begin position="1"/>
        <end position="165"/>
    </location>
</feature>
<dbReference type="RefSeq" id="WP_380719515.1">
    <property type="nucleotide sequence ID" value="NZ_JBHTLK010000007.1"/>
</dbReference>
<gene>
    <name evidence="2" type="ORF">ACFQ3T_03100</name>
</gene>
<organism evidence="2 3">
    <name type="scientific">Saccharothrix hoggarensis</name>
    <dbReference type="NCBI Taxonomy" id="913853"/>
    <lineage>
        <taxon>Bacteria</taxon>
        <taxon>Bacillati</taxon>
        <taxon>Actinomycetota</taxon>
        <taxon>Actinomycetes</taxon>
        <taxon>Pseudonocardiales</taxon>
        <taxon>Pseudonocardiaceae</taxon>
        <taxon>Saccharothrix</taxon>
    </lineage>
</organism>
<evidence type="ECO:0000313" key="3">
    <source>
        <dbReference type="Proteomes" id="UP001597168"/>
    </source>
</evidence>
<dbReference type="EMBL" id="JBHTLK010000007">
    <property type="protein sequence ID" value="MFD1146104.1"/>
    <property type="molecule type" value="Genomic_DNA"/>
</dbReference>
<sequence length="167" mass="17540">MLIRRETGADVEAVHAVTEAAFAERPGGEAWLVGELRADPGWIPALSLVAEVDGEVVGHVVCTRGSVGGAPALGLGPLSVLPARQRSGVGKALVHAVLGAADALDEPVVVLLGDPAYYSRFGFRLASTFGITPPVADWEPHFQARALSAYTPALRGAFRYAEPFDRL</sequence>
<dbReference type="Gene3D" id="3.40.630.30">
    <property type="match status" value="1"/>
</dbReference>
<dbReference type="InterPro" id="IPR016181">
    <property type="entry name" value="Acyl_CoA_acyltransferase"/>
</dbReference>
<dbReference type="Pfam" id="PF13508">
    <property type="entry name" value="Acetyltransf_7"/>
    <property type="match status" value="1"/>
</dbReference>